<organism evidence="1 2">
    <name type="scientific">Medicago truncatula</name>
    <name type="common">Barrel medic</name>
    <name type="synonym">Medicago tribuloides</name>
    <dbReference type="NCBI Taxonomy" id="3880"/>
    <lineage>
        <taxon>Eukaryota</taxon>
        <taxon>Viridiplantae</taxon>
        <taxon>Streptophyta</taxon>
        <taxon>Embryophyta</taxon>
        <taxon>Tracheophyta</taxon>
        <taxon>Spermatophyta</taxon>
        <taxon>Magnoliopsida</taxon>
        <taxon>eudicotyledons</taxon>
        <taxon>Gunneridae</taxon>
        <taxon>Pentapetalae</taxon>
        <taxon>rosids</taxon>
        <taxon>fabids</taxon>
        <taxon>Fabales</taxon>
        <taxon>Fabaceae</taxon>
        <taxon>Papilionoideae</taxon>
        <taxon>50 kb inversion clade</taxon>
        <taxon>NPAAA clade</taxon>
        <taxon>Hologalegina</taxon>
        <taxon>IRL clade</taxon>
        <taxon>Trifolieae</taxon>
        <taxon>Medicago</taxon>
    </lineage>
</organism>
<dbReference type="EMBL" id="PSQE01000008">
    <property type="protein sequence ID" value="RHN40857.1"/>
    <property type="molecule type" value="Genomic_DNA"/>
</dbReference>
<name>A0A396GQA1_MEDTR</name>
<reference evidence="2" key="1">
    <citation type="journal article" date="2018" name="Nat. Plants">
        <title>Whole-genome landscape of Medicago truncatula symbiotic genes.</title>
        <authorList>
            <person name="Pecrix Y."/>
            <person name="Staton S.E."/>
            <person name="Sallet E."/>
            <person name="Lelandais-Briere C."/>
            <person name="Moreau S."/>
            <person name="Carrere S."/>
            <person name="Blein T."/>
            <person name="Jardinaud M.F."/>
            <person name="Latrasse D."/>
            <person name="Zouine M."/>
            <person name="Zahm M."/>
            <person name="Kreplak J."/>
            <person name="Mayjonade B."/>
            <person name="Satge C."/>
            <person name="Perez M."/>
            <person name="Cauet S."/>
            <person name="Marande W."/>
            <person name="Chantry-Darmon C."/>
            <person name="Lopez-Roques C."/>
            <person name="Bouchez O."/>
            <person name="Berard A."/>
            <person name="Debelle F."/>
            <person name="Munos S."/>
            <person name="Bendahmane A."/>
            <person name="Berges H."/>
            <person name="Niebel A."/>
            <person name="Buitink J."/>
            <person name="Frugier F."/>
            <person name="Benhamed M."/>
            <person name="Crespi M."/>
            <person name="Gouzy J."/>
            <person name="Gamas P."/>
        </authorList>
    </citation>
    <scope>NUCLEOTIDE SEQUENCE [LARGE SCALE GENOMIC DNA]</scope>
    <source>
        <strain evidence="2">cv. Jemalong A17</strain>
    </source>
</reference>
<sequence length="60" mass="7007">MWLCSAYYLLDSEKLRKMRDVKLIETKRNEGQKTVSLLILISDISAMYLQAVKLTFNPLN</sequence>
<protein>
    <submittedName>
        <fullName evidence="1">Uncharacterized protein</fullName>
    </submittedName>
</protein>
<accession>A0A396GQA1</accession>
<gene>
    <name evidence="1" type="ORF">MtrunA17_Chr8g0359601</name>
</gene>
<dbReference type="Proteomes" id="UP000265566">
    <property type="component" value="Chromosome 8"/>
</dbReference>
<dbReference type="AlphaFoldDB" id="A0A396GQA1"/>
<proteinExistence type="predicted"/>
<comment type="caution">
    <text evidence="1">The sequence shown here is derived from an EMBL/GenBank/DDBJ whole genome shotgun (WGS) entry which is preliminary data.</text>
</comment>
<evidence type="ECO:0000313" key="2">
    <source>
        <dbReference type="Proteomes" id="UP000265566"/>
    </source>
</evidence>
<dbReference type="Gramene" id="rna47094">
    <property type="protein sequence ID" value="RHN40857.1"/>
    <property type="gene ID" value="gene47094"/>
</dbReference>
<evidence type="ECO:0000313" key="1">
    <source>
        <dbReference type="EMBL" id="RHN40857.1"/>
    </source>
</evidence>